<accession>A0A1C4WMG0</accession>
<proteinExistence type="predicted"/>
<dbReference type="Proteomes" id="UP000199504">
    <property type="component" value="Unassembled WGS sequence"/>
</dbReference>
<gene>
    <name evidence="2" type="ORF">GA0070564_102379</name>
</gene>
<dbReference type="EMBL" id="FMCX01000002">
    <property type="protein sequence ID" value="SCE97466.1"/>
    <property type="molecule type" value="Genomic_DNA"/>
</dbReference>
<evidence type="ECO:0000256" key="1">
    <source>
        <dbReference type="SAM" id="MobiDB-lite"/>
    </source>
</evidence>
<reference evidence="3" key="1">
    <citation type="submission" date="2016-06" db="EMBL/GenBank/DDBJ databases">
        <authorList>
            <person name="Varghese N."/>
            <person name="Submissions Spin"/>
        </authorList>
    </citation>
    <scope>NUCLEOTIDE SEQUENCE [LARGE SCALE GENOMIC DNA]</scope>
    <source>
        <strain evidence="3">DSM 44830</strain>
    </source>
</reference>
<dbReference type="STRING" id="262898.GA0070564_102379"/>
<evidence type="ECO:0000313" key="3">
    <source>
        <dbReference type="Proteomes" id="UP000199504"/>
    </source>
</evidence>
<feature type="region of interest" description="Disordered" evidence="1">
    <location>
        <begin position="72"/>
        <end position="96"/>
    </location>
</feature>
<dbReference type="AlphaFoldDB" id="A0A1C4WMG0"/>
<keyword evidence="3" id="KW-1185">Reference proteome</keyword>
<sequence>MVRPKPGDLLRIDGRASVQFAGDRTLNLRVVSVSDLPTYHGWLWVTGYVIDRRGRATTKREIYVQLAGLRPTADSNLGPAGGPATSAGPPATSQEVATVRPAAIRSMAATVPSSGRRSGRE</sequence>
<feature type="compositionally biased region" description="Low complexity" evidence="1">
    <location>
        <begin position="82"/>
        <end position="93"/>
    </location>
</feature>
<organism evidence="2 3">
    <name type="scientific">Micromonospora mirobrigensis</name>
    <dbReference type="NCBI Taxonomy" id="262898"/>
    <lineage>
        <taxon>Bacteria</taxon>
        <taxon>Bacillati</taxon>
        <taxon>Actinomycetota</taxon>
        <taxon>Actinomycetes</taxon>
        <taxon>Micromonosporales</taxon>
        <taxon>Micromonosporaceae</taxon>
        <taxon>Micromonospora</taxon>
    </lineage>
</organism>
<evidence type="ECO:0000313" key="2">
    <source>
        <dbReference type="EMBL" id="SCE97466.1"/>
    </source>
</evidence>
<name>A0A1C4WMG0_9ACTN</name>
<protein>
    <submittedName>
        <fullName evidence="2">Uncharacterized protein</fullName>
    </submittedName>
</protein>